<dbReference type="Gene3D" id="3.40.640.10">
    <property type="entry name" value="Type I PLP-dependent aspartate aminotransferase-like (Major domain)"/>
    <property type="match status" value="1"/>
</dbReference>
<dbReference type="PANTHER" id="PTHR43797">
    <property type="entry name" value="HOMOCYSTEINE/CYSTEINE SYNTHASE"/>
    <property type="match status" value="1"/>
</dbReference>
<evidence type="ECO:0000313" key="6">
    <source>
        <dbReference type="EMBL" id="NHQ85961.1"/>
    </source>
</evidence>
<comment type="cofactor">
    <cofactor evidence="1 5">
        <name>pyridoxal 5'-phosphate</name>
        <dbReference type="ChEBI" id="CHEBI:597326"/>
    </cofactor>
</comment>
<dbReference type="NCBIfam" id="TIGR01326">
    <property type="entry name" value="OAH_OAS_sulfhy"/>
    <property type="match status" value="1"/>
</dbReference>
<dbReference type="Proteomes" id="UP000712570">
    <property type="component" value="Unassembled WGS sequence"/>
</dbReference>
<dbReference type="GO" id="GO:0008483">
    <property type="term" value="F:transaminase activity"/>
    <property type="evidence" value="ECO:0007669"/>
    <property type="project" value="UniProtKB-KW"/>
</dbReference>
<dbReference type="InterPro" id="IPR006235">
    <property type="entry name" value="OAc-hSer/O-AcSer_sulfhydrylase"/>
</dbReference>
<keyword evidence="7" id="KW-1185">Reference proteome</keyword>
<dbReference type="PROSITE" id="PS00868">
    <property type="entry name" value="CYS_MET_METAB_PP"/>
    <property type="match status" value="1"/>
</dbReference>
<sequence length="423" mass="45170">MKFDTLALHAGYEIDPTTKSVAVPIYQTTSYAFDDTQHGADLFDLKVKGNIYTRIMNPTSDVLEQRIAALEGGIGALALASGQAAITYAILTIAEAGDNIIATSALYGGTYNLFAHTLPQYGITVQFVDANDPQSAAALINERTKAIYCESIGNPLGNVVDFAAFAAVAHAGGVPLIVDNTVPTPYLTRPFEHGADIVVHSLTKYIGGHGNSIGGIIVDSGKFPWADHKQRFNRLNEPEISYHGVVYTEALGLAAFIGRARTVPLRNMGAAISPFNSFLILQGLETLALRMDRHVENALKVAQFLQGHSKVEWVNYAGLPNHPSHALVQKYFGGKASGLLTFGVKGGAAAGARFQDALQLITRLVNIGDAKSLACHPASTTHRQLTPEELAKAGVSEDMVRLSIGIEHIDDILDDLEQALAAA</sequence>
<comment type="similarity">
    <text evidence="2 5">Belongs to the trans-sulfuration enzymes family.</text>
</comment>
<dbReference type="SUPFAM" id="SSF53383">
    <property type="entry name" value="PLP-dependent transferases"/>
    <property type="match status" value="1"/>
</dbReference>
<reference evidence="6 7" key="1">
    <citation type="submission" date="2020-03" db="EMBL/GenBank/DDBJ databases">
        <title>Draft genome sequence of environmentally isolated violet-colored cultures.</title>
        <authorList>
            <person name="Wilson H.S."/>
        </authorList>
    </citation>
    <scope>NUCLEOTIDE SEQUENCE [LARGE SCALE GENOMIC DNA]</scope>
    <source>
        <strain evidence="6 7">HSC-16F04</strain>
    </source>
</reference>
<evidence type="ECO:0000256" key="3">
    <source>
        <dbReference type="ARBA" id="ARBA00022679"/>
    </source>
</evidence>
<gene>
    <name evidence="6" type="ORF">HA050_07495</name>
</gene>
<protein>
    <submittedName>
        <fullName evidence="6">Aminotransferase class I/II-fold pyridoxal phosphate-dependent enzyme</fullName>
    </submittedName>
</protein>
<dbReference type="InterPro" id="IPR000277">
    <property type="entry name" value="Cys/Met-Metab_PyrdxlP-dep_enz"/>
</dbReference>
<accession>A0ABX0KND8</accession>
<evidence type="ECO:0000256" key="1">
    <source>
        <dbReference type="ARBA" id="ARBA00001933"/>
    </source>
</evidence>
<organism evidence="6 7">
    <name type="scientific">Iodobacter violaceini</name>
    <dbReference type="NCBI Taxonomy" id="3044271"/>
    <lineage>
        <taxon>Bacteria</taxon>
        <taxon>Pseudomonadati</taxon>
        <taxon>Pseudomonadota</taxon>
        <taxon>Betaproteobacteria</taxon>
        <taxon>Neisseriales</taxon>
        <taxon>Chitinibacteraceae</taxon>
        <taxon>Iodobacter</taxon>
    </lineage>
</organism>
<dbReference type="PIRSF" id="PIRSF001434">
    <property type="entry name" value="CGS"/>
    <property type="match status" value="1"/>
</dbReference>
<keyword evidence="6" id="KW-0032">Aminotransferase</keyword>
<dbReference type="Gene3D" id="3.90.1150.10">
    <property type="entry name" value="Aspartate Aminotransferase, domain 1"/>
    <property type="match status" value="1"/>
</dbReference>
<dbReference type="InterPro" id="IPR015424">
    <property type="entry name" value="PyrdxlP-dep_Trfase"/>
</dbReference>
<evidence type="ECO:0000256" key="4">
    <source>
        <dbReference type="ARBA" id="ARBA00022898"/>
    </source>
</evidence>
<dbReference type="InterPro" id="IPR015422">
    <property type="entry name" value="PyrdxlP-dep_Trfase_small"/>
</dbReference>
<name>A0ABX0KND8_9NEIS</name>
<evidence type="ECO:0000313" key="7">
    <source>
        <dbReference type="Proteomes" id="UP000712570"/>
    </source>
</evidence>
<keyword evidence="4 5" id="KW-0663">Pyridoxal phosphate</keyword>
<keyword evidence="3" id="KW-0808">Transferase</keyword>
<dbReference type="Pfam" id="PF01053">
    <property type="entry name" value="Cys_Met_Meta_PP"/>
    <property type="match status" value="1"/>
</dbReference>
<evidence type="ECO:0000256" key="5">
    <source>
        <dbReference type="RuleBase" id="RU362118"/>
    </source>
</evidence>
<comment type="caution">
    <text evidence="6">The sequence shown here is derived from an EMBL/GenBank/DDBJ whole genome shotgun (WGS) entry which is preliminary data.</text>
</comment>
<dbReference type="CDD" id="cd00614">
    <property type="entry name" value="CGS_like"/>
    <property type="match status" value="1"/>
</dbReference>
<dbReference type="RefSeq" id="WP_166824094.1">
    <property type="nucleotide sequence ID" value="NZ_JAAOLX010000003.1"/>
</dbReference>
<proteinExistence type="inferred from homology"/>
<evidence type="ECO:0000256" key="2">
    <source>
        <dbReference type="ARBA" id="ARBA00009077"/>
    </source>
</evidence>
<dbReference type="PANTHER" id="PTHR43797:SF2">
    <property type="entry name" value="HOMOCYSTEINE_CYSTEINE SYNTHASE"/>
    <property type="match status" value="1"/>
</dbReference>
<dbReference type="InterPro" id="IPR054542">
    <property type="entry name" value="Cys_met_metab_PP"/>
</dbReference>
<dbReference type="EMBL" id="JAAOLX010000003">
    <property type="protein sequence ID" value="NHQ85961.1"/>
    <property type="molecule type" value="Genomic_DNA"/>
</dbReference>
<dbReference type="InterPro" id="IPR015421">
    <property type="entry name" value="PyrdxlP-dep_Trfase_major"/>
</dbReference>